<organism evidence="2 3">
    <name type="scientific">Sulfurospirillum multivorans (strain DM 12446 / JCM 15788 / NBRC 109480)</name>
    <dbReference type="NCBI Taxonomy" id="1150621"/>
    <lineage>
        <taxon>Bacteria</taxon>
        <taxon>Pseudomonadati</taxon>
        <taxon>Campylobacterota</taxon>
        <taxon>Epsilonproteobacteria</taxon>
        <taxon>Campylobacterales</taxon>
        <taxon>Sulfurospirillaceae</taxon>
        <taxon>Sulfurospirillum</taxon>
    </lineage>
</organism>
<evidence type="ECO:0000313" key="3">
    <source>
        <dbReference type="Proteomes" id="UP000019322"/>
    </source>
</evidence>
<dbReference type="AlphaFoldDB" id="A0AA86ALP9"/>
<evidence type="ECO:0000313" key="2">
    <source>
        <dbReference type="EMBL" id="AHJ12996.1"/>
    </source>
</evidence>
<accession>A0AA86ALP9</accession>
<feature type="chain" id="PRO_5041731240" description="Periplasmic protein" evidence="1">
    <location>
        <begin position="21"/>
        <end position="157"/>
    </location>
</feature>
<keyword evidence="1" id="KW-0732">Signal</keyword>
<proteinExistence type="predicted"/>
<name>A0AA86ALP9_SULMK</name>
<feature type="signal peptide" evidence="1">
    <location>
        <begin position="1"/>
        <end position="20"/>
    </location>
</feature>
<sequence length="157" mass="17356">MFKLCFIFMCLLIGALHINAKTSCNDSAIQAVSVTGLNATNTNSDDQPLLFAFDKEGQDCIALAKSSADFAHSRVIADVFKTKCNNVELSQKARVYDLDCKEGIRAEHHVSEDALKFFESLKSKPELITKKVQEEYENAKLGYLSVKPGTAVLISFE</sequence>
<gene>
    <name evidence="2" type="ORF">SMUL_1741</name>
</gene>
<protein>
    <recommendedName>
        <fullName evidence="4">Periplasmic protein</fullName>
    </recommendedName>
</protein>
<reference evidence="2 3" key="1">
    <citation type="journal article" date="2014" name="Environ. Microbiol.">
        <title>Insights into organohalide respiration and the versatile catabolism of Sulfurospirillum multivorans gained from comparative genomics and physiological studies.</title>
        <authorList>
            <person name="Goris T."/>
            <person name="Schubert T."/>
            <person name="Gadkari J."/>
            <person name="Wubet T."/>
            <person name="Tarkka M."/>
            <person name="Buscot F."/>
            <person name="Adrian L."/>
            <person name="Diekert G."/>
        </authorList>
    </citation>
    <scope>NUCLEOTIDE SEQUENCE [LARGE SCALE GENOMIC DNA]</scope>
    <source>
        <strain evidence="3">DM 12446 / JCM 15788 / NBRC 109480</strain>
    </source>
</reference>
<evidence type="ECO:0000256" key="1">
    <source>
        <dbReference type="SAM" id="SignalP"/>
    </source>
</evidence>
<dbReference type="EMBL" id="CP007201">
    <property type="protein sequence ID" value="AHJ12996.1"/>
    <property type="molecule type" value="Genomic_DNA"/>
</dbReference>
<evidence type="ECO:0008006" key="4">
    <source>
        <dbReference type="Google" id="ProtNLM"/>
    </source>
</evidence>
<dbReference type="Proteomes" id="UP000019322">
    <property type="component" value="Chromosome"/>
</dbReference>
<dbReference type="RefSeq" id="WP_025344866.1">
    <property type="nucleotide sequence ID" value="NZ_CP007201.1"/>
</dbReference>
<dbReference type="KEGG" id="smul:SMUL_1741"/>